<dbReference type="Pfam" id="PF02518">
    <property type="entry name" value="HATPase_c"/>
    <property type="match status" value="1"/>
</dbReference>
<evidence type="ECO:0000313" key="8">
    <source>
        <dbReference type="Proteomes" id="UP000222542"/>
    </source>
</evidence>
<dbReference type="CDD" id="cd17546">
    <property type="entry name" value="REC_hyHK_CKI1_RcsC-like"/>
    <property type="match status" value="1"/>
</dbReference>
<dbReference type="Gene3D" id="3.40.50.2300">
    <property type="match status" value="1"/>
</dbReference>
<dbReference type="AlphaFoldDB" id="A0A2G2YAZ3"/>
<dbReference type="SMART" id="SM00388">
    <property type="entry name" value="HisKA"/>
    <property type="match status" value="1"/>
</dbReference>
<dbReference type="SUPFAM" id="SSF47384">
    <property type="entry name" value="Homodimeric domain of signal transducing histidine kinase"/>
    <property type="match status" value="1"/>
</dbReference>
<dbReference type="Gene3D" id="3.30.565.10">
    <property type="entry name" value="Histidine kinase-like ATPase, C-terminal domain"/>
    <property type="match status" value="1"/>
</dbReference>
<dbReference type="PROSITE" id="PS50109">
    <property type="entry name" value="HIS_KIN"/>
    <property type="match status" value="1"/>
</dbReference>
<dbReference type="InterPro" id="IPR003594">
    <property type="entry name" value="HATPase_dom"/>
</dbReference>
<dbReference type="SUPFAM" id="SSF55874">
    <property type="entry name" value="ATPase domain of HSP90 chaperone/DNA topoisomerase II/histidine kinase"/>
    <property type="match status" value="1"/>
</dbReference>
<dbReference type="InterPro" id="IPR036890">
    <property type="entry name" value="HATPase_C_sf"/>
</dbReference>
<dbReference type="PROSITE" id="PS50110">
    <property type="entry name" value="RESPONSE_REGULATORY"/>
    <property type="match status" value="1"/>
</dbReference>
<evidence type="ECO:0000259" key="6">
    <source>
        <dbReference type="PROSITE" id="PS50110"/>
    </source>
</evidence>
<dbReference type="Proteomes" id="UP000222542">
    <property type="component" value="Unassembled WGS sequence"/>
</dbReference>
<dbReference type="PANTHER" id="PTHR43719:SF75">
    <property type="entry name" value="HISTIDINE KINASE CKI1"/>
    <property type="match status" value="1"/>
</dbReference>
<protein>
    <recommendedName>
        <fullName evidence="2">histidine kinase</fullName>
        <ecNumber evidence="2">2.7.13.3</ecNumber>
    </recommendedName>
</protein>
<dbReference type="GO" id="GO:0000155">
    <property type="term" value="F:phosphorelay sensor kinase activity"/>
    <property type="evidence" value="ECO:0007669"/>
    <property type="project" value="InterPro"/>
</dbReference>
<dbReference type="InterPro" id="IPR004358">
    <property type="entry name" value="Sig_transdc_His_kin-like_C"/>
</dbReference>
<comment type="caution">
    <text evidence="7">The sequence shown here is derived from an EMBL/GenBank/DDBJ whole genome shotgun (WGS) entry which is preliminary data.</text>
</comment>
<accession>A0A2G2YAZ3</accession>
<keyword evidence="8" id="KW-1185">Reference proteome</keyword>
<dbReference type="SUPFAM" id="SSF52172">
    <property type="entry name" value="CheY-like"/>
    <property type="match status" value="1"/>
</dbReference>
<comment type="catalytic activity">
    <reaction evidence="1">
        <text>ATP + protein L-histidine = ADP + protein N-phospho-L-histidine.</text>
        <dbReference type="EC" id="2.7.13.3"/>
    </reaction>
</comment>
<dbReference type="Gene3D" id="1.10.287.130">
    <property type="match status" value="1"/>
</dbReference>
<evidence type="ECO:0000259" key="5">
    <source>
        <dbReference type="PROSITE" id="PS50109"/>
    </source>
</evidence>
<dbReference type="Gramene" id="PHT66928">
    <property type="protein sequence ID" value="PHT66928"/>
    <property type="gene ID" value="T459_31353"/>
</dbReference>
<feature type="domain" description="Histidine kinase" evidence="5">
    <location>
        <begin position="58"/>
        <end position="329"/>
    </location>
</feature>
<dbReference type="OMA" id="HCILYVH"/>
<keyword evidence="3 4" id="KW-0597">Phosphoprotein</keyword>
<evidence type="ECO:0000313" key="7">
    <source>
        <dbReference type="EMBL" id="PHT66928.1"/>
    </source>
</evidence>
<evidence type="ECO:0000256" key="2">
    <source>
        <dbReference type="ARBA" id="ARBA00012438"/>
    </source>
</evidence>
<name>A0A2G2YAZ3_CAPAN</name>
<dbReference type="EMBL" id="AYRZ02000012">
    <property type="protein sequence ID" value="PHT66928.1"/>
    <property type="molecule type" value="Genomic_DNA"/>
</dbReference>
<dbReference type="SMART" id="SM00448">
    <property type="entry name" value="REC"/>
    <property type="match status" value="1"/>
</dbReference>
<dbReference type="InterPro" id="IPR011006">
    <property type="entry name" value="CheY-like_superfamily"/>
</dbReference>
<organism evidence="7 8">
    <name type="scientific">Capsicum annuum</name>
    <name type="common">Capsicum pepper</name>
    <dbReference type="NCBI Taxonomy" id="4072"/>
    <lineage>
        <taxon>Eukaryota</taxon>
        <taxon>Viridiplantae</taxon>
        <taxon>Streptophyta</taxon>
        <taxon>Embryophyta</taxon>
        <taxon>Tracheophyta</taxon>
        <taxon>Spermatophyta</taxon>
        <taxon>Magnoliopsida</taxon>
        <taxon>eudicotyledons</taxon>
        <taxon>Gunneridae</taxon>
        <taxon>Pentapetalae</taxon>
        <taxon>asterids</taxon>
        <taxon>lamiids</taxon>
        <taxon>Solanales</taxon>
        <taxon>Solanaceae</taxon>
        <taxon>Solanoideae</taxon>
        <taxon>Capsiceae</taxon>
        <taxon>Capsicum</taxon>
    </lineage>
</organism>
<dbReference type="InterPro" id="IPR001789">
    <property type="entry name" value="Sig_transdc_resp-reg_receiver"/>
</dbReference>
<dbReference type="InterPro" id="IPR003661">
    <property type="entry name" value="HisK_dim/P_dom"/>
</dbReference>
<dbReference type="InterPro" id="IPR050956">
    <property type="entry name" value="2C_system_His_kinase"/>
</dbReference>
<evidence type="ECO:0000256" key="4">
    <source>
        <dbReference type="PROSITE-ProRule" id="PRU00169"/>
    </source>
</evidence>
<dbReference type="SMART" id="SM00387">
    <property type="entry name" value="HATPase_c"/>
    <property type="match status" value="1"/>
</dbReference>
<evidence type="ECO:0000256" key="3">
    <source>
        <dbReference type="ARBA" id="ARBA00022553"/>
    </source>
</evidence>
<reference evidence="7 8" key="2">
    <citation type="journal article" date="2017" name="Genome Biol.">
        <title>New reference genome sequences of hot pepper reveal the massive evolution of plant disease-resistance genes by retroduplication.</title>
        <authorList>
            <person name="Kim S."/>
            <person name="Park J."/>
            <person name="Yeom S.I."/>
            <person name="Kim Y.M."/>
            <person name="Seo E."/>
            <person name="Kim K.T."/>
            <person name="Kim M.S."/>
            <person name="Lee J.M."/>
            <person name="Cheong K."/>
            <person name="Shin H.S."/>
            <person name="Kim S.B."/>
            <person name="Han K."/>
            <person name="Lee J."/>
            <person name="Park M."/>
            <person name="Lee H.A."/>
            <person name="Lee H.Y."/>
            <person name="Lee Y."/>
            <person name="Oh S."/>
            <person name="Lee J.H."/>
            <person name="Choi E."/>
            <person name="Choi E."/>
            <person name="Lee S.E."/>
            <person name="Jeon J."/>
            <person name="Kim H."/>
            <person name="Choi G."/>
            <person name="Song H."/>
            <person name="Lee J."/>
            <person name="Lee S.C."/>
            <person name="Kwon J.K."/>
            <person name="Lee H.Y."/>
            <person name="Koo N."/>
            <person name="Hong Y."/>
            <person name="Kim R.W."/>
            <person name="Kang W.H."/>
            <person name="Huh J.H."/>
            <person name="Kang B.C."/>
            <person name="Yang T.J."/>
            <person name="Lee Y.H."/>
            <person name="Bennetzen J.L."/>
            <person name="Choi D."/>
        </authorList>
    </citation>
    <scope>NUCLEOTIDE SEQUENCE [LARGE SCALE GENOMIC DNA]</scope>
    <source>
        <strain evidence="8">cv. CM334</strain>
    </source>
</reference>
<feature type="modified residue" description="4-aspartylphosphate" evidence="4">
    <location>
        <position position="634"/>
    </location>
</feature>
<dbReference type="PANTHER" id="PTHR43719">
    <property type="entry name" value="TWO-COMPONENT HISTIDINE KINASE"/>
    <property type="match status" value="1"/>
</dbReference>
<evidence type="ECO:0000256" key="1">
    <source>
        <dbReference type="ARBA" id="ARBA00000085"/>
    </source>
</evidence>
<dbReference type="EC" id="2.7.13.3" evidence="2"/>
<dbReference type="PRINTS" id="PR00344">
    <property type="entry name" value="BCTRLSENSOR"/>
</dbReference>
<dbReference type="InterPro" id="IPR036097">
    <property type="entry name" value="HisK_dim/P_sf"/>
</dbReference>
<dbReference type="Pfam" id="PF00072">
    <property type="entry name" value="Response_reg"/>
    <property type="match status" value="1"/>
</dbReference>
<dbReference type="InterPro" id="IPR005467">
    <property type="entry name" value="His_kinase_dom"/>
</dbReference>
<dbReference type="STRING" id="4072.A0A2G2YAZ3"/>
<sequence>MLIILMMVALAISIVTFVILAIRAARREMYLCAALIKQMEATQQAERISMNKTTASARANHDVRASLAGISGLIWMCRLQASPESKLVKYLDRMESCKNDLLDMLNSILDQNKIEEGKKQLREEEFDMEELLEHVVSIYYTNGAMKNVDVILDPCDGSVTWFSRVKGDRIELQRILNNLLQNADKFTSEGHITLRVWARKLGFDQSSNPVPNTRITSIGCMSCLRLHNDESSAEVRVLNTFQEDPNCVEFTFEVDDTGKGIPKENHKSVFENYVQVNDQTSVHGSQAGTGLGLGISQSLVRLMGGEIGIVDKGIGEKGTCFRFNIFLLACDQTQAHKHQTIRVDYAREDDLESQLGGGYISSDSYYHSVASDNSITSHQKRENSSVILFLREEERSRVLRRFMKDMIGLKVHVVNRHEQFSQTLKKVKKKIINLASYNSSSSETSKDIPLSALDGPLSAFISIIIDTGVGLTREMSRAMAEFRKDFPKNVSLRVVWLDKPGLDEDKLPSTDIVMEKPLHGSRLYHILKFTQEIKDGTTSRIKIQQSPVRQDVSVDAKGADSSKKLPLTGKKILVVEDNATLLMVCRTAVSKLGATTYACKNGREAVDKVCEGLSNRRHIGPSTSSPPFDYILMDCEMSEMNGFEATKRIRKEEARYGIRIPIIAFTAHTQKEETDKIFQAGMDYYIPKESKGNEILKAIDYIEHRRV</sequence>
<gene>
    <name evidence="7" type="ORF">T459_31353</name>
</gene>
<reference evidence="7 8" key="1">
    <citation type="journal article" date="2014" name="Nat. Genet.">
        <title>Genome sequence of the hot pepper provides insights into the evolution of pungency in Capsicum species.</title>
        <authorList>
            <person name="Kim S."/>
            <person name="Park M."/>
            <person name="Yeom S.I."/>
            <person name="Kim Y.M."/>
            <person name="Lee J.M."/>
            <person name="Lee H.A."/>
            <person name="Seo E."/>
            <person name="Choi J."/>
            <person name="Cheong K."/>
            <person name="Kim K.T."/>
            <person name="Jung K."/>
            <person name="Lee G.W."/>
            <person name="Oh S.K."/>
            <person name="Bae C."/>
            <person name="Kim S.B."/>
            <person name="Lee H.Y."/>
            <person name="Kim S.Y."/>
            <person name="Kim M.S."/>
            <person name="Kang B.C."/>
            <person name="Jo Y.D."/>
            <person name="Yang H.B."/>
            <person name="Jeong H.J."/>
            <person name="Kang W.H."/>
            <person name="Kwon J.K."/>
            <person name="Shin C."/>
            <person name="Lim J.Y."/>
            <person name="Park J.H."/>
            <person name="Huh J.H."/>
            <person name="Kim J.S."/>
            <person name="Kim B.D."/>
            <person name="Cohen O."/>
            <person name="Paran I."/>
            <person name="Suh M.C."/>
            <person name="Lee S.B."/>
            <person name="Kim Y.K."/>
            <person name="Shin Y."/>
            <person name="Noh S.J."/>
            <person name="Park J."/>
            <person name="Seo Y.S."/>
            <person name="Kwon S.Y."/>
            <person name="Kim H.A."/>
            <person name="Park J.M."/>
            <person name="Kim H.J."/>
            <person name="Choi S.B."/>
            <person name="Bosland P.W."/>
            <person name="Reeves G."/>
            <person name="Jo S.H."/>
            <person name="Lee B.W."/>
            <person name="Cho H.T."/>
            <person name="Choi H.S."/>
            <person name="Lee M.S."/>
            <person name="Yu Y."/>
            <person name="Do Choi Y."/>
            <person name="Park B.S."/>
            <person name="van Deynze A."/>
            <person name="Ashrafi H."/>
            <person name="Hill T."/>
            <person name="Kim W.T."/>
            <person name="Pai H.S."/>
            <person name="Ahn H.K."/>
            <person name="Yeam I."/>
            <person name="Giovannoni J.J."/>
            <person name="Rose J.K."/>
            <person name="Sorensen I."/>
            <person name="Lee S.J."/>
            <person name="Kim R.W."/>
            <person name="Choi I.Y."/>
            <person name="Choi B.S."/>
            <person name="Lim J.S."/>
            <person name="Lee Y.H."/>
            <person name="Choi D."/>
        </authorList>
    </citation>
    <scope>NUCLEOTIDE SEQUENCE [LARGE SCALE GENOMIC DNA]</scope>
    <source>
        <strain evidence="8">cv. CM334</strain>
    </source>
</reference>
<feature type="domain" description="Response regulatory" evidence="6">
    <location>
        <begin position="571"/>
        <end position="703"/>
    </location>
</feature>
<proteinExistence type="predicted"/>